<dbReference type="GeneID" id="70124898"/>
<evidence type="ECO:0000313" key="2">
    <source>
        <dbReference type="EMBL" id="KAH6659794.1"/>
    </source>
</evidence>
<keyword evidence="3" id="KW-1185">Reference proteome</keyword>
<comment type="caution">
    <text evidence="2">The sequence shown here is derived from an EMBL/GenBank/DDBJ whole genome shotgun (WGS) entry which is preliminary data.</text>
</comment>
<evidence type="ECO:0000313" key="3">
    <source>
        <dbReference type="Proteomes" id="UP000758603"/>
    </source>
</evidence>
<sequence>MAPKRPVENDDGSKAAPAAKKARKGFRVGPDNLPDGAWKRKVTKIKKDLIEKAKLKKAYKKIKARELPPAQKPQQGSGESEAAPGPGAEEAKTEDAEQNAAIHPDRQAMLVVEHPDDAESDASDIANMVRQRPTKEEKKERWGDEPRQKPHGKQRKPGYFDKAQNEASRNKAEQESREAEFQRRTEERERKNAERDRFNKALKKARTPGRDGQRKLGRESALMLEKVRRMTQQK</sequence>
<gene>
    <name evidence="2" type="ORF">BKA67DRAFT_28978</name>
</gene>
<feature type="compositionally biased region" description="Basic and acidic residues" evidence="1">
    <location>
        <begin position="208"/>
        <end position="218"/>
    </location>
</feature>
<feature type="compositionally biased region" description="Low complexity" evidence="1">
    <location>
        <begin position="76"/>
        <end position="88"/>
    </location>
</feature>
<evidence type="ECO:0008006" key="4">
    <source>
        <dbReference type="Google" id="ProtNLM"/>
    </source>
</evidence>
<protein>
    <recommendedName>
        <fullName evidence="4">rRNA-processing protein FYV7</fullName>
    </recommendedName>
</protein>
<name>A0A9P9A4D7_9PEZI</name>
<dbReference type="PANTHER" id="PTHR41805:SF1">
    <property type="entry name" value="RRNA-PROCESSING PROTEIN FYV7"/>
    <property type="match status" value="1"/>
</dbReference>
<reference evidence="2" key="1">
    <citation type="journal article" date="2021" name="Nat. Commun.">
        <title>Genetic determinants of endophytism in the Arabidopsis root mycobiome.</title>
        <authorList>
            <person name="Mesny F."/>
            <person name="Miyauchi S."/>
            <person name="Thiergart T."/>
            <person name="Pickel B."/>
            <person name="Atanasova L."/>
            <person name="Karlsson M."/>
            <person name="Huettel B."/>
            <person name="Barry K.W."/>
            <person name="Haridas S."/>
            <person name="Chen C."/>
            <person name="Bauer D."/>
            <person name="Andreopoulos W."/>
            <person name="Pangilinan J."/>
            <person name="LaButti K."/>
            <person name="Riley R."/>
            <person name="Lipzen A."/>
            <person name="Clum A."/>
            <person name="Drula E."/>
            <person name="Henrissat B."/>
            <person name="Kohler A."/>
            <person name="Grigoriev I.V."/>
            <person name="Martin F.M."/>
            <person name="Hacquard S."/>
        </authorList>
    </citation>
    <scope>NUCLEOTIDE SEQUENCE</scope>
    <source>
        <strain evidence="2">MPI-SDFR-AT-0073</strain>
    </source>
</reference>
<dbReference type="PANTHER" id="PTHR41805">
    <property type="entry name" value="EXPRESSED PROTEIN"/>
    <property type="match status" value="1"/>
</dbReference>
<accession>A0A9P9A4D7</accession>
<dbReference type="AlphaFoldDB" id="A0A9P9A4D7"/>
<dbReference type="Proteomes" id="UP000758603">
    <property type="component" value="Unassembled WGS sequence"/>
</dbReference>
<proteinExistence type="predicted"/>
<dbReference type="RefSeq" id="XP_045963925.1">
    <property type="nucleotide sequence ID" value="XM_046096005.1"/>
</dbReference>
<dbReference type="OrthoDB" id="2135053at2759"/>
<evidence type="ECO:0000256" key="1">
    <source>
        <dbReference type="SAM" id="MobiDB-lite"/>
    </source>
</evidence>
<organism evidence="2 3">
    <name type="scientific">Truncatella angustata</name>
    <dbReference type="NCBI Taxonomy" id="152316"/>
    <lineage>
        <taxon>Eukaryota</taxon>
        <taxon>Fungi</taxon>
        <taxon>Dikarya</taxon>
        <taxon>Ascomycota</taxon>
        <taxon>Pezizomycotina</taxon>
        <taxon>Sordariomycetes</taxon>
        <taxon>Xylariomycetidae</taxon>
        <taxon>Amphisphaeriales</taxon>
        <taxon>Sporocadaceae</taxon>
        <taxon>Truncatella</taxon>
    </lineage>
</organism>
<dbReference type="EMBL" id="JAGPXC010000001">
    <property type="protein sequence ID" value="KAH6659794.1"/>
    <property type="molecule type" value="Genomic_DNA"/>
</dbReference>
<feature type="region of interest" description="Disordered" evidence="1">
    <location>
        <begin position="1"/>
        <end position="41"/>
    </location>
</feature>
<feature type="region of interest" description="Disordered" evidence="1">
    <location>
        <begin position="56"/>
        <end position="234"/>
    </location>
</feature>
<feature type="compositionally biased region" description="Basic and acidic residues" evidence="1">
    <location>
        <begin position="168"/>
        <end position="199"/>
    </location>
</feature>
<feature type="compositionally biased region" description="Basic and acidic residues" evidence="1">
    <location>
        <begin position="133"/>
        <end position="148"/>
    </location>
</feature>
<feature type="compositionally biased region" description="Basic and acidic residues" evidence="1">
    <location>
        <begin position="1"/>
        <end position="13"/>
    </location>
</feature>